<evidence type="ECO:0000256" key="1">
    <source>
        <dbReference type="ARBA" id="ARBA00023015"/>
    </source>
</evidence>
<dbReference type="SMART" id="SM00345">
    <property type="entry name" value="HTH_GNTR"/>
    <property type="match status" value="1"/>
</dbReference>
<dbReference type="InterPro" id="IPR036390">
    <property type="entry name" value="WH_DNA-bd_sf"/>
</dbReference>
<dbReference type="CDD" id="cd07377">
    <property type="entry name" value="WHTH_GntR"/>
    <property type="match status" value="1"/>
</dbReference>
<protein>
    <submittedName>
        <fullName evidence="5">UTRA domain-containing protein</fullName>
    </submittedName>
</protein>
<dbReference type="PRINTS" id="PR00035">
    <property type="entry name" value="HTHGNTR"/>
</dbReference>
<dbReference type="PANTHER" id="PTHR44846:SF16">
    <property type="entry name" value="TRANSCRIPTIONAL REGULATOR PHNF-RELATED"/>
    <property type="match status" value="1"/>
</dbReference>
<proteinExistence type="predicted"/>
<feature type="domain" description="HTH gntR-type" evidence="4">
    <location>
        <begin position="5"/>
        <end position="73"/>
    </location>
</feature>
<keyword evidence="3" id="KW-0804">Transcription</keyword>
<dbReference type="GO" id="GO:0003700">
    <property type="term" value="F:DNA-binding transcription factor activity"/>
    <property type="evidence" value="ECO:0007669"/>
    <property type="project" value="InterPro"/>
</dbReference>
<evidence type="ECO:0000259" key="4">
    <source>
        <dbReference type="PROSITE" id="PS50949"/>
    </source>
</evidence>
<gene>
    <name evidence="5" type="ORF">D1012_18515</name>
</gene>
<evidence type="ECO:0000313" key="5">
    <source>
        <dbReference type="EMBL" id="RGP35782.1"/>
    </source>
</evidence>
<dbReference type="PANTHER" id="PTHR44846">
    <property type="entry name" value="MANNOSYL-D-GLYCERATE TRANSPORT/METABOLISM SYSTEM REPRESSOR MNGR-RELATED"/>
    <property type="match status" value="1"/>
</dbReference>
<dbReference type="Pfam" id="PF00392">
    <property type="entry name" value="GntR"/>
    <property type="match status" value="1"/>
</dbReference>
<dbReference type="SMART" id="SM00866">
    <property type="entry name" value="UTRA"/>
    <property type="match status" value="1"/>
</dbReference>
<dbReference type="InterPro" id="IPR011663">
    <property type="entry name" value="UTRA"/>
</dbReference>
<dbReference type="OrthoDB" id="9808698at2"/>
<dbReference type="AlphaFoldDB" id="A0A411YYB2"/>
<evidence type="ECO:0000256" key="3">
    <source>
        <dbReference type="ARBA" id="ARBA00023163"/>
    </source>
</evidence>
<dbReference type="Proteomes" id="UP000284547">
    <property type="component" value="Unassembled WGS sequence"/>
</dbReference>
<keyword evidence="6" id="KW-1185">Reference proteome</keyword>
<dbReference type="Gene3D" id="1.10.10.10">
    <property type="entry name" value="Winged helix-like DNA-binding domain superfamily/Winged helix DNA-binding domain"/>
    <property type="match status" value="1"/>
</dbReference>
<accession>A0A411YYB2</accession>
<sequence length="238" mass="26538">MDSRTTHHDRILADLRDKITGGDWPPGFQLPFETVLAEQHGVSRMTMNKVLGQLTREGFLVRRKKLGTFVAQPMAQAAVMAITDIEAEVRALGLEWRFDLTLRDLRPPRPDEIQTARIDGVAPVLALQGLHYAGEQPFCHESRIINPASAPAALVQDFRTIAPGQWLLREIPWTSADHRIRAINAPAAMARALALATGEACLEVTRRTESAGHWVTLVTQTYPGSRHQLVSRFTPDER</sequence>
<dbReference type="InterPro" id="IPR000524">
    <property type="entry name" value="Tscrpt_reg_HTH_GntR"/>
</dbReference>
<name>A0A411YYB2_9RHOB</name>
<dbReference type="GO" id="GO:0003677">
    <property type="term" value="F:DNA binding"/>
    <property type="evidence" value="ECO:0007669"/>
    <property type="project" value="UniProtKB-KW"/>
</dbReference>
<keyword evidence="2" id="KW-0238">DNA-binding</keyword>
<evidence type="ECO:0000256" key="2">
    <source>
        <dbReference type="ARBA" id="ARBA00023125"/>
    </source>
</evidence>
<dbReference type="InterPro" id="IPR036388">
    <property type="entry name" value="WH-like_DNA-bd_sf"/>
</dbReference>
<organism evidence="5 6">
    <name type="scientific">Pseudotabrizicola alkalilacus</name>
    <dbReference type="NCBI Taxonomy" id="2305252"/>
    <lineage>
        <taxon>Bacteria</taxon>
        <taxon>Pseudomonadati</taxon>
        <taxon>Pseudomonadota</taxon>
        <taxon>Alphaproteobacteria</taxon>
        <taxon>Rhodobacterales</taxon>
        <taxon>Paracoccaceae</taxon>
        <taxon>Pseudotabrizicola</taxon>
    </lineage>
</organism>
<keyword evidence="1" id="KW-0805">Transcription regulation</keyword>
<dbReference type="SUPFAM" id="SSF46785">
    <property type="entry name" value="Winged helix' DNA-binding domain"/>
    <property type="match status" value="1"/>
</dbReference>
<dbReference type="RefSeq" id="WP_118155609.1">
    <property type="nucleotide sequence ID" value="NZ_QWEY01000012.1"/>
</dbReference>
<dbReference type="EMBL" id="QWEY01000012">
    <property type="protein sequence ID" value="RGP35782.1"/>
    <property type="molecule type" value="Genomic_DNA"/>
</dbReference>
<dbReference type="InterPro" id="IPR050679">
    <property type="entry name" value="Bact_HTH_transcr_reg"/>
</dbReference>
<dbReference type="Gene3D" id="3.40.1410.10">
    <property type="entry name" value="Chorismate lyase-like"/>
    <property type="match status" value="1"/>
</dbReference>
<dbReference type="PROSITE" id="PS50949">
    <property type="entry name" value="HTH_GNTR"/>
    <property type="match status" value="1"/>
</dbReference>
<dbReference type="SUPFAM" id="SSF64288">
    <property type="entry name" value="Chorismate lyase-like"/>
    <property type="match status" value="1"/>
</dbReference>
<comment type="caution">
    <text evidence="5">The sequence shown here is derived from an EMBL/GenBank/DDBJ whole genome shotgun (WGS) entry which is preliminary data.</text>
</comment>
<dbReference type="Pfam" id="PF07702">
    <property type="entry name" value="UTRA"/>
    <property type="match status" value="1"/>
</dbReference>
<reference evidence="5 6" key="1">
    <citation type="submission" date="2018-08" db="EMBL/GenBank/DDBJ databases">
        <title>Flavobacterium tibetense sp. nov., isolated from a wetland YonghuCo on Tibetan Plateau.</title>
        <authorList>
            <person name="Phurbu D."/>
            <person name="Lu H."/>
            <person name="Xing P."/>
        </authorList>
    </citation>
    <scope>NUCLEOTIDE SEQUENCE [LARGE SCALE GENOMIC DNA]</scope>
    <source>
        <strain evidence="5 6">DJC</strain>
    </source>
</reference>
<evidence type="ECO:0000313" key="6">
    <source>
        <dbReference type="Proteomes" id="UP000284547"/>
    </source>
</evidence>
<dbReference type="InterPro" id="IPR028978">
    <property type="entry name" value="Chorismate_lyase_/UTRA_dom_sf"/>
</dbReference>